<feature type="transmembrane region" description="Helical" evidence="1">
    <location>
        <begin position="169"/>
        <end position="189"/>
    </location>
</feature>
<feature type="transmembrane region" description="Helical" evidence="1">
    <location>
        <begin position="39"/>
        <end position="56"/>
    </location>
</feature>
<name>A0A081CV48_9HYPH</name>
<feature type="transmembrane region" description="Helical" evidence="1">
    <location>
        <begin position="140"/>
        <end position="157"/>
    </location>
</feature>
<evidence type="ECO:0008006" key="4">
    <source>
        <dbReference type="Google" id="ProtNLM"/>
    </source>
</evidence>
<accession>A0A081CV48</accession>
<dbReference type="OrthoDB" id="9811204at2"/>
<feature type="transmembrane region" description="Helical" evidence="1">
    <location>
        <begin position="112"/>
        <end position="134"/>
    </location>
</feature>
<dbReference type="EMBL" id="BBJU01000012">
    <property type="protein sequence ID" value="GAK70544.1"/>
    <property type="molecule type" value="Genomic_DNA"/>
</dbReference>
<keyword evidence="1" id="KW-1133">Transmembrane helix</keyword>
<proteinExistence type="predicted"/>
<keyword evidence="1" id="KW-0812">Transmembrane</keyword>
<comment type="caution">
    <text evidence="2">The sequence shown here is derived from an EMBL/GenBank/DDBJ whole genome shotgun (WGS) entry which is preliminary data.</text>
</comment>
<protein>
    <recommendedName>
        <fullName evidence="4">Yip1 domain-containing protein</fullName>
    </recommendedName>
</protein>
<organism evidence="2 3">
    <name type="scientific">Agrobacterium rubi TR3 = NBRC 13261</name>
    <dbReference type="NCBI Taxonomy" id="1368415"/>
    <lineage>
        <taxon>Bacteria</taxon>
        <taxon>Pseudomonadati</taxon>
        <taxon>Pseudomonadota</taxon>
        <taxon>Alphaproteobacteria</taxon>
        <taxon>Hyphomicrobiales</taxon>
        <taxon>Rhizobiaceae</taxon>
        <taxon>Rhizobium/Agrobacterium group</taxon>
        <taxon>Agrobacterium</taxon>
    </lineage>
</organism>
<gene>
    <name evidence="2" type="ORF">RRU01S_12_01270</name>
</gene>
<reference evidence="2 3" key="1">
    <citation type="submission" date="2014-08" db="EMBL/GenBank/DDBJ databases">
        <title>Whole genome shotgun sequence of Rhizobium rubi NBRC 13261.</title>
        <authorList>
            <person name="Katano-Makiyama Y."/>
            <person name="Hosoyama A."/>
            <person name="Hashimoto M."/>
            <person name="Hosoyama Y."/>
            <person name="Noguchi M."/>
            <person name="Tsuchikane K."/>
            <person name="Uohara A."/>
            <person name="Ohji S."/>
            <person name="Ichikawa N."/>
            <person name="Kimura A."/>
            <person name="Yamazoe A."/>
            <person name="Fujita N."/>
        </authorList>
    </citation>
    <scope>NUCLEOTIDE SEQUENCE [LARGE SCALE GENOMIC DNA]</scope>
    <source>
        <strain evidence="2 3">NBRC 13261</strain>
    </source>
</reference>
<dbReference type="RefSeq" id="WP_045230117.1">
    <property type="nucleotide sequence ID" value="NZ_BBJU01000012.1"/>
</dbReference>
<evidence type="ECO:0000313" key="2">
    <source>
        <dbReference type="EMBL" id="GAK70544.1"/>
    </source>
</evidence>
<evidence type="ECO:0000313" key="3">
    <source>
        <dbReference type="Proteomes" id="UP000028701"/>
    </source>
</evidence>
<sequence length="198" mass="22121">MPSYNEITLYVRGLWLLFLGDPAGGRLLDLTDRGVGRSFYAALWCLPSMALSWYWWHEAYVSVLPKGVGTGAIFFLRLAMVEAICWMVPLILIGFLLVAFGARQKFPALVVVANWLSLPFSYAYATLILIALLVPSLQGLVAILWFSLLLALVFSFSRIVKFFVRDQPLLVAALVMTLLIPGMILSEVLQRFLGVYPS</sequence>
<dbReference type="eggNOG" id="ENOG5033IH3">
    <property type="taxonomic scope" value="Bacteria"/>
</dbReference>
<dbReference type="Proteomes" id="UP000028701">
    <property type="component" value="Unassembled WGS sequence"/>
</dbReference>
<feature type="transmembrane region" description="Helical" evidence="1">
    <location>
        <begin position="76"/>
        <end position="100"/>
    </location>
</feature>
<keyword evidence="1" id="KW-0472">Membrane</keyword>
<evidence type="ECO:0000256" key="1">
    <source>
        <dbReference type="SAM" id="Phobius"/>
    </source>
</evidence>
<dbReference type="AlphaFoldDB" id="A0A081CV48"/>